<dbReference type="STRING" id="394193.SAMN04489732_12693"/>
<organism evidence="1 2">
    <name type="scientific">Amycolatopsis saalfeldensis</name>
    <dbReference type="NCBI Taxonomy" id="394193"/>
    <lineage>
        <taxon>Bacteria</taxon>
        <taxon>Bacillati</taxon>
        <taxon>Actinomycetota</taxon>
        <taxon>Actinomycetes</taxon>
        <taxon>Pseudonocardiales</taxon>
        <taxon>Pseudonocardiaceae</taxon>
        <taxon>Amycolatopsis</taxon>
    </lineage>
</organism>
<dbReference type="EMBL" id="FOEF01000026">
    <property type="protein sequence ID" value="SEP53369.1"/>
    <property type="molecule type" value="Genomic_DNA"/>
</dbReference>
<dbReference type="OrthoDB" id="4556077at2"/>
<sequence>MVPACLDCHELKDQYNLRNWPHADLAAAWYSILTCLEHEGFPDGDELAHLRMTDWWEEQPDSSDEAVLARWSELQPLSRVLYAKARAEKERHKRALSEDAILIGIGPQIELEAEAIAPAAALNGKPQVKATSEG</sequence>
<dbReference type="Proteomes" id="UP000198582">
    <property type="component" value="Unassembled WGS sequence"/>
</dbReference>
<evidence type="ECO:0000313" key="1">
    <source>
        <dbReference type="EMBL" id="SEP53369.1"/>
    </source>
</evidence>
<protein>
    <submittedName>
        <fullName evidence="1">Uncharacterized protein</fullName>
    </submittedName>
</protein>
<dbReference type="RefSeq" id="WP_091627994.1">
    <property type="nucleotide sequence ID" value="NZ_FOEF01000026.1"/>
</dbReference>
<name>A0A1H8YMI6_9PSEU</name>
<evidence type="ECO:0000313" key="2">
    <source>
        <dbReference type="Proteomes" id="UP000198582"/>
    </source>
</evidence>
<keyword evidence="2" id="KW-1185">Reference proteome</keyword>
<reference evidence="1 2" key="1">
    <citation type="submission" date="2016-10" db="EMBL/GenBank/DDBJ databases">
        <authorList>
            <person name="de Groot N.N."/>
        </authorList>
    </citation>
    <scope>NUCLEOTIDE SEQUENCE [LARGE SCALE GENOMIC DNA]</scope>
    <source>
        <strain evidence="1 2">DSM 44993</strain>
    </source>
</reference>
<dbReference type="AlphaFoldDB" id="A0A1H8YMI6"/>
<accession>A0A1H8YMI6</accession>
<proteinExistence type="predicted"/>
<gene>
    <name evidence="1" type="ORF">SAMN04489732_12693</name>
</gene>